<evidence type="ECO:0000256" key="6">
    <source>
        <dbReference type="ARBA" id="ARBA00022741"/>
    </source>
</evidence>
<evidence type="ECO:0000256" key="2">
    <source>
        <dbReference type="ARBA" id="ARBA00022649"/>
    </source>
</evidence>
<dbReference type="eggNOG" id="arCOG01206">
    <property type="taxonomic scope" value="Archaea"/>
</dbReference>
<dbReference type="CDD" id="cd05403">
    <property type="entry name" value="NT_KNTase_like"/>
    <property type="match status" value="1"/>
</dbReference>
<dbReference type="EMBL" id="CP000780">
    <property type="protein sequence ID" value="ABS55372.1"/>
    <property type="molecule type" value="Genomic_DNA"/>
</dbReference>
<evidence type="ECO:0000256" key="9">
    <source>
        <dbReference type="ARBA" id="ARBA00034531"/>
    </source>
</evidence>
<dbReference type="HOGENOM" id="CLU_130257_10_2_2"/>
<proteinExistence type="inferred from homology"/>
<dbReference type="InterPro" id="IPR002934">
    <property type="entry name" value="Polymerase_NTP_transf_dom"/>
</dbReference>
<accession>A7I6L1</accession>
<dbReference type="InterPro" id="IPR052038">
    <property type="entry name" value="Type-VII_TA_antitoxin"/>
</dbReference>
<keyword evidence="7" id="KW-0067">ATP-binding</keyword>
<comment type="similarity">
    <text evidence="10">Belongs to the MntA antitoxin family.</text>
</comment>
<evidence type="ECO:0000256" key="4">
    <source>
        <dbReference type="ARBA" id="ARBA00022695"/>
    </source>
</evidence>
<keyword evidence="15" id="KW-1185">Reference proteome</keyword>
<dbReference type="RefSeq" id="WP_012106396.1">
    <property type="nucleotide sequence ID" value="NC_009712.1"/>
</dbReference>
<dbReference type="AlphaFoldDB" id="A7I6L1"/>
<keyword evidence="8" id="KW-0460">Magnesium</keyword>
<keyword evidence="6" id="KW-0547">Nucleotide-binding</keyword>
<comment type="catalytic activity">
    <reaction evidence="12">
        <text>L-tyrosyl-[protein] + ATP = O-(5'-adenylyl)-L-tyrosyl-[protein] + diphosphate</text>
        <dbReference type="Rhea" id="RHEA:54288"/>
        <dbReference type="Rhea" id="RHEA-COMP:10136"/>
        <dbReference type="Rhea" id="RHEA-COMP:13846"/>
        <dbReference type="ChEBI" id="CHEBI:30616"/>
        <dbReference type="ChEBI" id="CHEBI:33019"/>
        <dbReference type="ChEBI" id="CHEBI:46858"/>
        <dbReference type="ChEBI" id="CHEBI:83624"/>
        <dbReference type="EC" id="2.7.7.108"/>
    </reaction>
</comment>
<comment type="catalytic activity">
    <reaction evidence="11">
        <text>O-(5'-adenylyl)-L-tyrosyl-[protein] + ATP = O-[5'-(adenylyl-(5'-&gt;3')-adenylyl)]-L-tyrosyl-[protein] + diphosphate</text>
        <dbReference type="Rhea" id="RHEA:66528"/>
        <dbReference type="Rhea" id="RHEA-COMP:13846"/>
        <dbReference type="Rhea" id="RHEA-COMP:17046"/>
        <dbReference type="ChEBI" id="CHEBI:30616"/>
        <dbReference type="ChEBI" id="CHEBI:33019"/>
        <dbReference type="ChEBI" id="CHEBI:83624"/>
        <dbReference type="ChEBI" id="CHEBI:167160"/>
    </reaction>
</comment>
<keyword evidence="5" id="KW-0479">Metal-binding</keyword>
<dbReference type="Pfam" id="PF01909">
    <property type="entry name" value="NTP_transf_2"/>
    <property type="match status" value="1"/>
</dbReference>
<dbReference type="EC" id="2.7.7.108" evidence="9"/>
<evidence type="ECO:0000256" key="8">
    <source>
        <dbReference type="ARBA" id="ARBA00022842"/>
    </source>
</evidence>
<name>A7I6L1_METB6</name>
<organism evidence="14 15">
    <name type="scientific">Methanoregula boonei (strain DSM 21154 / JCM 14090 / 6A8)</name>
    <dbReference type="NCBI Taxonomy" id="456442"/>
    <lineage>
        <taxon>Archaea</taxon>
        <taxon>Methanobacteriati</taxon>
        <taxon>Methanobacteriota</taxon>
        <taxon>Stenosarchaea group</taxon>
        <taxon>Methanomicrobia</taxon>
        <taxon>Methanomicrobiales</taxon>
        <taxon>Methanoregulaceae</taxon>
        <taxon>Methanoregula</taxon>
    </lineage>
</organism>
<evidence type="ECO:0000256" key="1">
    <source>
        <dbReference type="ARBA" id="ARBA00001946"/>
    </source>
</evidence>
<dbReference type="GeneID" id="5411473"/>
<evidence type="ECO:0000256" key="3">
    <source>
        <dbReference type="ARBA" id="ARBA00022679"/>
    </source>
</evidence>
<reference evidence="15" key="1">
    <citation type="journal article" date="2015" name="Microbiology">
        <title>Genome of Methanoregula boonei 6A8 reveals adaptations to oligotrophic peatland environments.</title>
        <authorList>
            <person name="Braeuer S."/>
            <person name="Cadillo-Quiroz H."/>
            <person name="Kyrpides N."/>
            <person name="Woyke T."/>
            <person name="Goodwin L."/>
            <person name="Detter C."/>
            <person name="Podell S."/>
            <person name="Yavitt J.B."/>
            <person name="Zinder S.H."/>
        </authorList>
    </citation>
    <scope>NUCLEOTIDE SEQUENCE [LARGE SCALE GENOMIC DNA]</scope>
    <source>
        <strain evidence="15">DSM 21154 / JCM 14090 / 6A8</strain>
    </source>
</reference>
<evidence type="ECO:0000256" key="12">
    <source>
        <dbReference type="ARBA" id="ARBA00048696"/>
    </source>
</evidence>
<evidence type="ECO:0000256" key="5">
    <source>
        <dbReference type="ARBA" id="ARBA00022723"/>
    </source>
</evidence>
<dbReference type="SUPFAM" id="SSF81301">
    <property type="entry name" value="Nucleotidyltransferase"/>
    <property type="match status" value="1"/>
</dbReference>
<evidence type="ECO:0000313" key="15">
    <source>
        <dbReference type="Proteomes" id="UP000002408"/>
    </source>
</evidence>
<dbReference type="GO" id="GO:0070733">
    <property type="term" value="F:AMPylase activity"/>
    <property type="evidence" value="ECO:0007669"/>
    <property type="project" value="UniProtKB-EC"/>
</dbReference>
<evidence type="ECO:0000256" key="11">
    <source>
        <dbReference type="ARBA" id="ARBA00047518"/>
    </source>
</evidence>
<dbReference type="GO" id="GO:0046872">
    <property type="term" value="F:metal ion binding"/>
    <property type="evidence" value="ECO:0007669"/>
    <property type="project" value="UniProtKB-KW"/>
</dbReference>
<keyword evidence="3" id="KW-0808">Transferase</keyword>
<dbReference type="KEGG" id="mbn:Mboo_0854"/>
<dbReference type="Proteomes" id="UP000002408">
    <property type="component" value="Chromosome"/>
</dbReference>
<sequence>MDIYELIAQKRPDILALADRFAIKNIRIFGSVARKEATEKSDIDFLVEFPPGTSLITHAAFQQELSELLGRSVDVASANGINEHFRRIVLQEAVPL</sequence>
<evidence type="ECO:0000313" key="14">
    <source>
        <dbReference type="EMBL" id="ABS55372.1"/>
    </source>
</evidence>
<dbReference type="GO" id="GO:0005524">
    <property type="term" value="F:ATP binding"/>
    <property type="evidence" value="ECO:0007669"/>
    <property type="project" value="UniProtKB-KW"/>
</dbReference>
<protein>
    <recommendedName>
        <fullName evidence="9">protein adenylyltransferase</fullName>
        <ecNumber evidence="9">2.7.7.108</ecNumber>
    </recommendedName>
</protein>
<dbReference type="InterPro" id="IPR043519">
    <property type="entry name" value="NT_sf"/>
</dbReference>
<gene>
    <name evidence="14" type="ordered locus">Mboo_0854</name>
</gene>
<keyword evidence="2" id="KW-1277">Toxin-antitoxin system</keyword>
<dbReference type="Gene3D" id="3.30.460.10">
    <property type="entry name" value="Beta Polymerase, domain 2"/>
    <property type="match status" value="1"/>
</dbReference>
<comment type="cofactor">
    <cofactor evidence="1">
        <name>Mg(2+)</name>
        <dbReference type="ChEBI" id="CHEBI:18420"/>
    </cofactor>
</comment>
<feature type="domain" description="Polymerase nucleotidyl transferase" evidence="13">
    <location>
        <begin position="16"/>
        <end position="92"/>
    </location>
</feature>
<dbReference type="STRING" id="456442.Mboo_0854"/>
<evidence type="ECO:0000259" key="13">
    <source>
        <dbReference type="Pfam" id="PF01909"/>
    </source>
</evidence>
<dbReference type="OrthoDB" id="61846at2157"/>
<evidence type="ECO:0000256" key="7">
    <source>
        <dbReference type="ARBA" id="ARBA00022840"/>
    </source>
</evidence>
<dbReference type="PANTHER" id="PTHR33571">
    <property type="entry name" value="SSL8005 PROTEIN"/>
    <property type="match status" value="1"/>
</dbReference>
<dbReference type="PANTHER" id="PTHR33571:SF14">
    <property type="entry name" value="PROTEIN ADENYLYLTRANSFERASE MJ0435-RELATED"/>
    <property type="match status" value="1"/>
</dbReference>
<evidence type="ECO:0000256" key="10">
    <source>
        <dbReference type="ARBA" id="ARBA00038276"/>
    </source>
</evidence>
<keyword evidence="4" id="KW-0548">Nucleotidyltransferase</keyword>